<name>A0A4Y3PWV4_BREPA</name>
<evidence type="ECO:0000313" key="1">
    <source>
        <dbReference type="EMBL" id="GEB35311.1"/>
    </source>
</evidence>
<dbReference type="AlphaFoldDB" id="A0A4Y3PWV4"/>
<evidence type="ECO:0000313" key="2">
    <source>
        <dbReference type="Proteomes" id="UP000316882"/>
    </source>
</evidence>
<dbReference type="Pfam" id="PF05489">
    <property type="entry name" value="Phage_tail_X"/>
    <property type="match status" value="1"/>
</dbReference>
<reference evidence="1 2" key="1">
    <citation type="submission" date="2019-06" db="EMBL/GenBank/DDBJ databases">
        <title>Whole genome shotgun sequence of Brevibacillus parabrevis NBRC 12334.</title>
        <authorList>
            <person name="Hosoyama A."/>
            <person name="Uohara A."/>
            <person name="Ohji S."/>
            <person name="Ichikawa N."/>
        </authorList>
    </citation>
    <scope>NUCLEOTIDE SEQUENCE [LARGE SCALE GENOMIC DNA]</scope>
    <source>
        <strain evidence="1 2">NBRC 12334</strain>
    </source>
</reference>
<dbReference type="RefSeq" id="WP_122965324.1">
    <property type="nucleotide sequence ID" value="NZ_BJMH01000037.1"/>
</dbReference>
<comment type="caution">
    <text evidence="1">The sequence shown here is derived from an EMBL/GenBank/DDBJ whole genome shotgun (WGS) entry which is preliminary data.</text>
</comment>
<gene>
    <name evidence="1" type="ORF">BPA01_48910</name>
</gene>
<proteinExistence type="predicted"/>
<keyword evidence="2" id="KW-1185">Reference proteome</keyword>
<dbReference type="Proteomes" id="UP000316882">
    <property type="component" value="Unassembled WGS sequence"/>
</dbReference>
<accession>A0A4Y3PWV4</accession>
<dbReference type="InterPro" id="IPR008861">
    <property type="entry name" value="GpX-like"/>
</dbReference>
<protein>
    <submittedName>
        <fullName evidence="1">Membrane protein</fullName>
    </submittedName>
</protein>
<sequence>MKLYHTIQGDIWDLIAFKALGSEEHMAALIEANPAHRETVIFSAGVQLTIPDVVTVDTPDTLPPWKRGESG</sequence>
<organism evidence="1 2">
    <name type="scientific">Brevibacillus parabrevis</name>
    <dbReference type="NCBI Taxonomy" id="54914"/>
    <lineage>
        <taxon>Bacteria</taxon>
        <taxon>Bacillati</taxon>
        <taxon>Bacillota</taxon>
        <taxon>Bacilli</taxon>
        <taxon>Bacillales</taxon>
        <taxon>Paenibacillaceae</taxon>
        <taxon>Brevibacillus</taxon>
    </lineage>
</organism>
<dbReference type="EMBL" id="BJMH01000037">
    <property type="protein sequence ID" value="GEB35311.1"/>
    <property type="molecule type" value="Genomic_DNA"/>
</dbReference>